<gene>
    <name evidence="1" type="ORF">ROHU_012788</name>
</gene>
<dbReference type="AlphaFoldDB" id="A0A498LI46"/>
<proteinExistence type="predicted"/>
<comment type="caution">
    <text evidence="1">The sequence shown here is derived from an EMBL/GenBank/DDBJ whole genome shotgun (WGS) entry which is preliminary data.</text>
</comment>
<evidence type="ECO:0000313" key="2">
    <source>
        <dbReference type="Proteomes" id="UP000290572"/>
    </source>
</evidence>
<dbReference type="EMBL" id="QBIY01013419">
    <property type="protein sequence ID" value="RXN05145.1"/>
    <property type="molecule type" value="Genomic_DNA"/>
</dbReference>
<dbReference type="Proteomes" id="UP000290572">
    <property type="component" value="Unassembled WGS sequence"/>
</dbReference>
<evidence type="ECO:0000313" key="1">
    <source>
        <dbReference type="EMBL" id="RXN05145.1"/>
    </source>
</evidence>
<protein>
    <submittedName>
        <fullName evidence="1">Uncharacterized protein</fullName>
    </submittedName>
</protein>
<organism evidence="1 2">
    <name type="scientific">Labeo rohita</name>
    <name type="common">Indian major carp</name>
    <name type="synonym">Cyprinus rohita</name>
    <dbReference type="NCBI Taxonomy" id="84645"/>
    <lineage>
        <taxon>Eukaryota</taxon>
        <taxon>Metazoa</taxon>
        <taxon>Chordata</taxon>
        <taxon>Craniata</taxon>
        <taxon>Vertebrata</taxon>
        <taxon>Euteleostomi</taxon>
        <taxon>Actinopterygii</taxon>
        <taxon>Neopterygii</taxon>
        <taxon>Teleostei</taxon>
        <taxon>Ostariophysi</taxon>
        <taxon>Cypriniformes</taxon>
        <taxon>Cyprinidae</taxon>
        <taxon>Labeoninae</taxon>
        <taxon>Labeonini</taxon>
        <taxon>Labeo</taxon>
    </lineage>
</organism>
<accession>A0A498LI46</accession>
<reference evidence="1 2" key="1">
    <citation type="submission" date="2018-03" db="EMBL/GenBank/DDBJ databases">
        <title>Draft genome sequence of Rohu Carp (Labeo rohita).</title>
        <authorList>
            <person name="Das P."/>
            <person name="Kushwaha B."/>
            <person name="Joshi C.G."/>
            <person name="Kumar D."/>
            <person name="Nagpure N.S."/>
            <person name="Sahoo L."/>
            <person name="Das S.P."/>
            <person name="Bit A."/>
            <person name="Patnaik S."/>
            <person name="Meher P.K."/>
            <person name="Jayasankar P."/>
            <person name="Koringa P.G."/>
            <person name="Patel N.V."/>
            <person name="Hinsu A.T."/>
            <person name="Kumar R."/>
            <person name="Pandey M."/>
            <person name="Agarwal S."/>
            <person name="Srivastava S."/>
            <person name="Singh M."/>
            <person name="Iquebal M.A."/>
            <person name="Jaiswal S."/>
            <person name="Angadi U.B."/>
            <person name="Kumar N."/>
            <person name="Raza M."/>
            <person name="Shah T.M."/>
            <person name="Rai A."/>
            <person name="Jena J.K."/>
        </authorList>
    </citation>
    <scope>NUCLEOTIDE SEQUENCE [LARGE SCALE GENOMIC DNA]</scope>
    <source>
        <strain evidence="1">DASCIFA01</strain>
        <tissue evidence="1">Testis</tissue>
    </source>
</reference>
<name>A0A498LI46_LABRO</name>
<keyword evidence="2" id="KW-1185">Reference proteome</keyword>
<sequence>MTDINTVDSSATDSIAIVSYTTDTNVADNNAYDSNATKNYTTDSNAIDGTRRFYTSSAVLLQTPLSLTLRPVYPVLK</sequence>